<organism evidence="2 3">
    <name type="scientific">Hesseltinella vesiculosa</name>
    <dbReference type="NCBI Taxonomy" id="101127"/>
    <lineage>
        <taxon>Eukaryota</taxon>
        <taxon>Fungi</taxon>
        <taxon>Fungi incertae sedis</taxon>
        <taxon>Mucoromycota</taxon>
        <taxon>Mucoromycotina</taxon>
        <taxon>Mucoromycetes</taxon>
        <taxon>Mucorales</taxon>
        <taxon>Cunninghamellaceae</taxon>
        <taxon>Hesseltinella</taxon>
    </lineage>
</organism>
<accession>A0A1X2GGB8</accession>
<evidence type="ECO:0000256" key="1">
    <source>
        <dbReference type="SAM" id="MobiDB-lite"/>
    </source>
</evidence>
<protein>
    <submittedName>
        <fullName evidence="2">Uncharacterized protein</fullName>
    </submittedName>
</protein>
<gene>
    <name evidence="2" type="ORF">DM01DRAFT_1390989</name>
</gene>
<dbReference type="AlphaFoldDB" id="A0A1X2GGB8"/>
<name>A0A1X2GGB8_9FUNG</name>
<dbReference type="OrthoDB" id="2287840at2759"/>
<feature type="compositionally biased region" description="Polar residues" evidence="1">
    <location>
        <begin position="151"/>
        <end position="163"/>
    </location>
</feature>
<evidence type="ECO:0000313" key="3">
    <source>
        <dbReference type="Proteomes" id="UP000242146"/>
    </source>
</evidence>
<dbReference type="EMBL" id="MCGT01000016">
    <property type="protein sequence ID" value="ORX53137.1"/>
    <property type="molecule type" value="Genomic_DNA"/>
</dbReference>
<proteinExistence type="predicted"/>
<feature type="region of interest" description="Disordered" evidence="1">
    <location>
        <begin position="144"/>
        <end position="163"/>
    </location>
</feature>
<keyword evidence="3" id="KW-1185">Reference proteome</keyword>
<sequence>MTPIPHGLTKQFSITEEDCRTFKIPLLFNTLCAYEWADIDKVVDELWKVASLRVKDAKSANGALVSSINNVALNQKNWFQLVSYCRQLIAHYKLKEPSVAFEAAWVLKMQKQKALDMGAMNGVKLSQLGAKQFGKEVDNLLDDADKENCYPSESTGATTTAEQ</sequence>
<evidence type="ECO:0000313" key="2">
    <source>
        <dbReference type="EMBL" id="ORX53137.1"/>
    </source>
</evidence>
<comment type="caution">
    <text evidence="2">The sequence shown here is derived from an EMBL/GenBank/DDBJ whole genome shotgun (WGS) entry which is preliminary data.</text>
</comment>
<dbReference type="Proteomes" id="UP000242146">
    <property type="component" value="Unassembled WGS sequence"/>
</dbReference>
<reference evidence="2 3" key="1">
    <citation type="submission" date="2016-07" db="EMBL/GenBank/DDBJ databases">
        <title>Pervasive Adenine N6-methylation of Active Genes in Fungi.</title>
        <authorList>
            <consortium name="DOE Joint Genome Institute"/>
            <person name="Mondo S.J."/>
            <person name="Dannebaum R.O."/>
            <person name="Kuo R.C."/>
            <person name="Labutti K."/>
            <person name="Haridas S."/>
            <person name="Kuo A."/>
            <person name="Salamov A."/>
            <person name="Ahrendt S.R."/>
            <person name="Lipzen A."/>
            <person name="Sullivan W."/>
            <person name="Andreopoulos W.B."/>
            <person name="Clum A."/>
            <person name="Lindquist E."/>
            <person name="Daum C."/>
            <person name="Ramamoorthy G.K."/>
            <person name="Gryganskyi A."/>
            <person name="Culley D."/>
            <person name="Magnuson J.K."/>
            <person name="James T.Y."/>
            <person name="O'Malley M.A."/>
            <person name="Stajich J.E."/>
            <person name="Spatafora J.W."/>
            <person name="Visel A."/>
            <person name="Grigoriev I.V."/>
        </authorList>
    </citation>
    <scope>NUCLEOTIDE SEQUENCE [LARGE SCALE GENOMIC DNA]</scope>
    <source>
        <strain evidence="2 3">NRRL 3301</strain>
    </source>
</reference>